<feature type="compositionally biased region" description="Basic and acidic residues" evidence="1">
    <location>
        <begin position="292"/>
        <end position="306"/>
    </location>
</feature>
<feature type="region of interest" description="Disordered" evidence="1">
    <location>
        <begin position="173"/>
        <end position="254"/>
    </location>
</feature>
<feature type="compositionally biased region" description="Low complexity" evidence="1">
    <location>
        <begin position="894"/>
        <end position="905"/>
    </location>
</feature>
<keyword evidence="3" id="KW-1185">Reference proteome</keyword>
<feature type="region of interest" description="Disordered" evidence="1">
    <location>
        <begin position="890"/>
        <end position="972"/>
    </location>
</feature>
<feature type="region of interest" description="Disordered" evidence="1">
    <location>
        <begin position="621"/>
        <end position="642"/>
    </location>
</feature>
<feature type="compositionally biased region" description="Basic and acidic residues" evidence="1">
    <location>
        <begin position="388"/>
        <end position="405"/>
    </location>
</feature>
<proteinExistence type="predicted"/>
<feature type="compositionally biased region" description="Basic and acidic residues" evidence="1">
    <location>
        <begin position="918"/>
        <end position="927"/>
    </location>
</feature>
<sequence>MQVPLSIFKLYNVRLKTFPTSWTIRRRVMGGQTEDVMCQSSDSLGLQTQPDDHIDDQISLERLTPDEGISEDKTEEQPFIEEKTDVDQDEKNKKELDMNEKTRVKEKSSLVDTKNETYKVADKRNKSPSENKLKDPKKTKKPPKKVQKLHNLTSDLLFQAKCLEQALVTKHGLDQQRGDSSGQATLSTPQRGLRGRSSLRIAGDGSVIQRRKQRASATRTWSSIEAIASPQGSSNSIYGGDRGEEGSNPRRDPNQELLAMNAELSRMAKELRFEMMRMWSFRDSTSPESECSETRDERSTMEDLPDICHTETDKLVAEAREVFQSIASLQKEESPPIDLPAYKIKTPSRTSSSSSKSSRRKESFGRRQKSLEDRNKRSLSPANKKMKNCRDDGNSYQEDNWKPEIEPSDYYQEESPLSMVLSSGSTLEEMLLRNENESMVQKKASERRRSSDAISTVTSGPSRSHSPSPSITSSPETERASFHYDDDVSLSGTWRTSGTNSTLRSGEHMLSSSFEWEDEAESYTHRPRAKWKTLKEEEEEGEDCQGGQTKVSIWENKEEDERRKYVTEVTKAKARLGELRTRRISDTQVEYDGHHNKDECFAYTFSHTVYDDEALTAGRVSRKSSMRRADSKEAQDISCRRSRTQPPFLNESCLDNIKAADVFVKTKRTLFTVQGSSQGSDQARATPTFMQSQDEEAESPSESSHERIGENDNNSFKDLSLIECQSKTKDSVDQNDEAIKSSNIDVKVNKNTGETPISLQDIKIKNNSKDDINCSEIKEIDHKVDEKERDQERVSLQDKFPSSISEEALDIMTALPQAGRSPRTSRQLSPALVTPSSITVPLEQKRPTSPSSESKRKVLEAANEGVPAIRNIIQMFNQRITENQELLSNPFRMQSPPTSPSWQSPRTGRKVYAGGFTSREESEDRKTPQHTGFTNPGSGVQKSYSTSVILPAPDLGNAQRSASSSIMEGRPRQVNTTLPEACFPLGISQSAAASLWEMSPPSSPPYSPVPTDTDTSYDLDVSLDDSLLHEQRTSMASGIEKSSSGCLRAIKIKKAREEFLSRGGGLTAVGTERLSGYEPVHYRQRSGTTSTEESWRNSGEMPTPISSPTNISSPIPSEENFQNITEGQEETHRSSSKRRNIPKKEESFRRQSAGCLSETKSSSPVPEVIKSSSSGVLIKNKKYSKFSSETDVQSKSNPSPEASKPARGIFKLFRRHKDKDQKDLNVVQRLCRQSLAVEVLTNRNSSRSGSKSVTPQPDPVQQEALHESLEGAGSIESSRSSKTLPRGSSEHPTTSAPSRSCPSSPVAHRSRTSNWITRGKHMFKSRSPSPSKKNRSQR</sequence>
<feature type="compositionally biased region" description="Low complexity" evidence="1">
    <location>
        <begin position="1102"/>
        <end position="1117"/>
    </location>
</feature>
<evidence type="ECO:0000313" key="3">
    <source>
        <dbReference type="Proteomes" id="UP001497623"/>
    </source>
</evidence>
<feature type="region of interest" description="Disordered" evidence="1">
    <location>
        <begin position="61"/>
        <end position="147"/>
    </location>
</feature>
<comment type="caution">
    <text evidence="2">The sequence shown here is derived from an EMBL/GenBank/DDBJ whole genome shotgun (WGS) entry which is preliminary data.</text>
</comment>
<feature type="compositionally biased region" description="Polar residues" evidence="1">
    <location>
        <begin position="929"/>
        <end position="948"/>
    </location>
</feature>
<feature type="compositionally biased region" description="Polar residues" evidence="1">
    <location>
        <begin position="1241"/>
        <end position="1255"/>
    </location>
</feature>
<feature type="region of interest" description="Disordered" evidence="1">
    <location>
        <begin position="1082"/>
        <end position="1225"/>
    </location>
</feature>
<feature type="compositionally biased region" description="Basic and acidic residues" evidence="1">
    <location>
        <begin position="241"/>
        <end position="254"/>
    </location>
</feature>
<feature type="region of interest" description="Disordered" evidence="1">
    <location>
        <begin position="817"/>
        <end position="858"/>
    </location>
</feature>
<feature type="compositionally biased region" description="Polar residues" evidence="1">
    <location>
        <begin position="1290"/>
        <end position="1303"/>
    </location>
</feature>
<gene>
    <name evidence="2" type="ORF">MNOR_LOCUS20791</name>
</gene>
<accession>A0AAV2R793</accession>
<feature type="compositionally biased region" description="Polar residues" evidence="1">
    <location>
        <begin position="822"/>
        <end position="839"/>
    </location>
</feature>
<feature type="region of interest" description="Disordered" evidence="1">
    <location>
        <begin position="283"/>
        <end position="306"/>
    </location>
</feature>
<feature type="compositionally biased region" description="Basic residues" evidence="1">
    <location>
        <begin position="137"/>
        <end position="147"/>
    </location>
</feature>
<feature type="compositionally biased region" description="Basic and acidic residues" evidence="1">
    <location>
        <begin position="70"/>
        <end position="136"/>
    </location>
</feature>
<feature type="compositionally biased region" description="Polar residues" evidence="1">
    <location>
        <begin position="674"/>
        <end position="691"/>
    </location>
</feature>
<feature type="compositionally biased region" description="Basic and acidic residues" evidence="1">
    <location>
        <begin position="627"/>
        <end position="639"/>
    </location>
</feature>
<feature type="region of interest" description="Disordered" evidence="1">
    <location>
        <begin position="674"/>
        <end position="716"/>
    </location>
</feature>
<feature type="compositionally biased region" description="Low complexity" evidence="1">
    <location>
        <begin position="459"/>
        <end position="475"/>
    </location>
</feature>
<feature type="compositionally biased region" description="Polar residues" evidence="1">
    <location>
        <begin position="490"/>
        <end position="508"/>
    </location>
</feature>
<name>A0AAV2R793_MEGNR</name>
<feature type="compositionally biased region" description="Polar residues" evidence="1">
    <location>
        <begin position="1158"/>
        <end position="1175"/>
    </location>
</feature>
<dbReference type="EMBL" id="CAXKWB010016291">
    <property type="protein sequence ID" value="CAL4115879.1"/>
    <property type="molecule type" value="Genomic_DNA"/>
</dbReference>
<feature type="compositionally biased region" description="Basic and acidic residues" evidence="1">
    <location>
        <begin position="476"/>
        <end position="486"/>
    </location>
</feature>
<evidence type="ECO:0000313" key="2">
    <source>
        <dbReference type="EMBL" id="CAL4115879.1"/>
    </source>
</evidence>
<dbReference type="Proteomes" id="UP001497623">
    <property type="component" value="Unassembled WGS sequence"/>
</dbReference>
<feature type="compositionally biased region" description="Polar residues" evidence="1">
    <location>
        <begin position="178"/>
        <end position="190"/>
    </location>
</feature>
<feature type="compositionally biased region" description="Basic and acidic residues" evidence="1">
    <location>
        <begin position="360"/>
        <end position="376"/>
    </location>
</feature>
<reference evidence="2 3" key="1">
    <citation type="submission" date="2024-05" db="EMBL/GenBank/DDBJ databases">
        <authorList>
            <person name="Wallberg A."/>
        </authorList>
    </citation>
    <scope>NUCLEOTIDE SEQUENCE [LARGE SCALE GENOMIC DNA]</scope>
</reference>
<protein>
    <submittedName>
        <fullName evidence="2">Uncharacterized protein</fullName>
    </submittedName>
</protein>
<evidence type="ECO:0000256" key="1">
    <source>
        <dbReference type="SAM" id="MobiDB-lite"/>
    </source>
</evidence>
<feature type="region of interest" description="Disordered" evidence="1">
    <location>
        <begin position="327"/>
        <end position="508"/>
    </location>
</feature>
<feature type="region of interest" description="Disordered" evidence="1">
    <location>
        <begin position="1237"/>
        <end position="1338"/>
    </location>
</feature>
<feature type="compositionally biased region" description="Polar residues" evidence="1">
    <location>
        <begin position="1185"/>
        <end position="1200"/>
    </location>
</feature>
<organism evidence="2 3">
    <name type="scientific">Meganyctiphanes norvegica</name>
    <name type="common">Northern krill</name>
    <name type="synonym">Thysanopoda norvegica</name>
    <dbReference type="NCBI Taxonomy" id="48144"/>
    <lineage>
        <taxon>Eukaryota</taxon>
        <taxon>Metazoa</taxon>
        <taxon>Ecdysozoa</taxon>
        <taxon>Arthropoda</taxon>
        <taxon>Crustacea</taxon>
        <taxon>Multicrustacea</taxon>
        <taxon>Malacostraca</taxon>
        <taxon>Eumalacostraca</taxon>
        <taxon>Eucarida</taxon>
        <taxon>Euphausiacea</taxon>
        <taxon>Euphausiidae</taxon>
        <taxon>Meganyctiphanes</taxon>
    </lineage>
</organism>